<dbReference type="CDD" id="cd16617">
    <property type="entry name" value="mRING-HC-C4C4_CesA"/>
    <property type="match status" value="1"/>
</dbReference>
<evidence type="ECO:0000256" key="1">
    <source>
        <dbReference type="SAM" id="MobiDB-lite"/>
    </source>
</evidence>
<protein>
    <submittedName>
        <fullName evidence="3">Cellulose synthase A catalytic subunit 7 [UDP-forming]</fullName>
    </submittedName>
</protein>
<dbReference type="AlphaFoldDB" id="A0AAV9CMQ8"/>
<dbReference type="Proteomes" id="UP001180020">
    <property type="component" value="Unassembled WGS sequence"/>
</dbReference>
<evidence type="ECO:0000313" key="4">
    <source>
        <dbReference type="Proteomes" id="UP001180020"/>
    </source>
</evidence>
<sequence length="197" mass="22368">MDGLIAGSHNRNELLVLQGHEEVQTRQPVLSKVCRVCGDEVGVKENGEPFVACHECGFPVCRPCYEYERSEGTQCCPQCNTRYKRHKGCPRVEGDEEDGDMDDFEEEFQIKDNPNIVNGLENNSQHRQWQANGTNMSSFARSVTDMDGEKEVYATTGNAEWKERVEKWKARQEKGMLQSNKDDGGGDDREDDDDDIL</sequence>
<reference evidence="3" key="2">
    <citation type="submission" date="2023-06" db="EMBL/GenBank/DDBJ databases">
        <authorList>
            <person name="Ma L."/>
            <person name="Liu K.-W."/>
            <person name="Li Z."/>
            <person name="Hsiao Y.-Y."/>
            <person name="Qi Y."/>
            <person name="Fu T."/>
            <person name="Tang G."/>
            <person name="Zhang D."/>
            <person name="Sun W.-H."/>
            <person name="Liu D.-K."/>
            <person name="Li Y."/>
            <person name="Chen G.-Z."/>
            <person name="Liu X.-D."/>
            <person name="Liao X.-Y."/>
            <person name="Jiang Y.-T."/>
            <person name="Yu X."/>
            <person name="Hao Y."/>
            <person name="Huang J."/>
            <person name="Zhao X.-W."/>
            <person name="Ke S."/>
            <person name="Chen Y.-Y."/>
            <person name="Wu W.-L."/>
            <person name="Hsu J.-L."/>
            <person name="Lin Y.-F."/>
            <person name="Huang M.-D."/>
            <person name="Li C.-Y."/>
            <person name="Huang L."/>
            <person name="Wang Z.-W."/>
            <person name="Zhao X."/>
            <person name="Zhong W.-Y."/>
            <person name="Peng D.-H."/>
            <person name="Ahmad S."/>
            <person name="Lan S."/>
            <person name="Zhang J.-S."/>
            <person name="Tsai W.-C."/>
            <person name="Van De Peer Y."/>
            <person name="Liu Z.-J."/>
        </authorList>
    </citation>
    <scope>NUCLEOTIDE SEQUENCE</scope>
    <source>
        <strain evidence="3">CP</strain>
        <tissue evidence="3">Leaves</tissue>
    </source>
</reference>
<gene>
    <name evidence="3" type="primary">CESA7</name>
    <name evidence="3" type="ORF">QJS10_CPB18g01933</name>
</gene>
<comment type="caution">
    <text evidence="3">The sequence shown here is derived from an EMBL/GenBank/DDBJ whole genome shotgun (WGS) entry which is preliminary data.</text>
</comment>
<evidence type="ECO:0000313" key="3">
    <source>
        <dbReference type="EMBL" id="KAK1290215.1"/>
    </source>
</evidence>
<organism evidence="3 4">
    <name type="scientific">Acorus calamus</name>
    <name type="common">Sweet flag</name>
    <dbReference type="NCBI Taxonomy" id="4465"/>
    <lineage>
        <taxon>Eukaryota</taxon>
        <taxon>Viridiplantae</taxon>
        <taxon>Streptophyta</taxon>
        <taxon>Embryophyta</taxon>
        <taxon>Tracheophyta</taxon>
        <taxon>Spermatophyta</taxon>
        <taxon>Magnoliopsida</taxon>
        <taxon>Liliopsida</taxon>
        <taxon>Acoraceae</taxon>
        <taxon>Acorus</taxon>
    </lineage>
</organism>
<dbReference type="Gene3D" id="3.30.40.10">
    <property type="entry name" value="Zinc/RING finger domain, C3HC4 (zinc finger)"/>
    <property type="match status" value="1"/>
</dbReference>
<name>A0AAV9CMQ8_ACOCL</name>
<proteinExistence type="predicted"/>
<dbReference type="SUPFAM" id="SSF57850">
    <property type="entry name" value="RING/U-box"/>
    <property type="match status" value="1"/>
</dbReference>
<evidence type="ECO:0000259" key="2">
    <source>
        <dbReference type="Pfam" id="PF14569"/>
    </source>
</evidence>
<dbReference type="Pfam" id="PF14569">
    <property type="entry name" value="zf-UDP"/>
    <property type="match status" value="1"/>
</dbReference>
<dbReference type="FunFam" id="3.30.40.10:FF:000558">
    <property type="entry name" value="Cellulose synthase"/>
    <property type="match status" value="1"/>
</dbReference>
<dbReference type="EMBL" id="JAUJYO010000018">
    <property type="protein sequence ID" value="KAK1290215.1"/>
    <property type="molecule type" value="Genomic_DNA"/>
</dbReference>
<accession>A0AAV9CMQ8</accession>
<dbReference type="InterPro" id="IPR013083">
    <property type="entry name" value="Znf_RING/FYVE/PHD"/>
</dbReference>
<feature type="compositionally biased region" description="Acidic residues" evidence="1">
    <location>
        <begin position="188"/>
        <end position="197"/>
    </location>
</feature>
<feature type="compositionally biased region" description="Basic and acidic residues" evidence="1">
    <location>
        <begin position="170"/>
        <end position="187"/>
    </location>
</feature>
<feature type="region of interest" description="Disordered" evidence="1">
    <location>
        <begin position="170"/>
        <end position="197"/>
    </location>
</feature>
<dbReference type="InterPro" id="IPR027934">
    <property type="entry name" value="CES_Znf_RING"/>
</dbReference>
<reference evidence="3" key="1">
    <citation type="journal article" date="2023" name="Nat. Commun.">
        <title>Diploid and tetraploid genomes of Acorus and the evolution of monocots.</title>
        <authorList>
            <person name="Ma L."/>
            <person name="Liu K.W."/>
            <person name="Li Z."/>
            <person name="Hsiao Y.Y."/>
            <person name="Qi Y."/>
            <person name="Fu T."/>
            <person name="Tang G.D."/>
            <person name="Zhang D."/>
            <person name="Sun W.H."/>
            <person name="Liu D.K."/>
            <person name="Li Y."/>
            <person name="Chen G.Z."/>
            <person name="Liu X.D."/>
            <person name="Liao X.Y."/>
            <person name="Jiang Y.T."/>
            <person name="Yu X."/>
            <person name="Hao Y."/>
            <person name="Huang J."/>
            <person name="Zhao X.W."/>
            <person name="Ke S."/>
            <person name="Chen Y.Y."/>
            <person name="Wu W.L."/>
            <person name="Hsu J.L."/>
            <person name="Lin Y.F."/>
            <person name="Huang M.D."/>
            <person name="Li C.Y."/>
            <person name="Huang L."/>
            <person name="Wang Z.W."/>
            <person name="Zhao X."/>
            <person name="Zhong W.Y."/>
            <person name="Peng D.H."/>
            <person name="Ahmad S."/>
            <person name="Lan S."/>
            <person name="Zhang J.S."/>
            <person name="Tsai W.C."/>
            <person name="Van de Peer Y."/>
            <person name="Liu Z.J."/>
        </authorList>
    </citation>
    <scope>NUCLEOTIDE SEQUENCE</scope>
    <source>
        <strain evidence="3">CP</strain>
    </source>
</reference>
<feature type="domain" description="Cellulose synthase RING-type zinc finger" evidence="2">
    <location>
        <begin position="29"/>
        <end position="100"/>
    </location>
</feature>
<keyword evidence="4" id="KW-1185">Reference proteome</keyword>